<keyword evidence="11 12" id="KW-0472">Membrane</keyword>
<sequence>MSLRVRVFAALVVALVGGAFVLPWAVVQARNLWRVVLYDSRILVCTGDWRDWGDTYCNPDTFSVAGTVTRLVVVGLLVLAAVALLVLWSGRPLRSLATTVTRFGPQNLAERTEVRGRRSQYTRLAGQVDQMLDRVSAGYEGQRRFAANASHELRTPLAIQRTLIEVGMVGTPSPEQLELLTRQLLDTNERNEALVEGLLVLAETDRGLSSRTPQRLDAVVADTLATHASLATAAGVRVHAEVAPVEVPGESALLERLVANLVHNGIKYNDRDGDLWVTVGPGHPVLRVVNTGPEVAPESVPRLFEAFRRARGDRLDHSGGAGLGLTIARSIVQAHDGSVTATARPGGGLDVAVELPTGGPAT</sequence>
<dbReference type="SMART" id="SM00388">
    <property type="entry name" value="HisKA"/>
    <property type="match status" value="1"/>
</dbReference>
<keyword evidence="10" id="KW-0902">Two-component regulatory system</keyword>
<dbReference type="Gene3D" id="3.30.565.10">
    <property type="entry name" value="Histidine kinase-like ATPase, C-terminal domain"/>
    <property type="match status" value="1"/>
</dbReference>
<evidence type="ECO:0000256" key="4">
    <source>
        <dbReference type="ARBA" id="ARBA00012438"/>
    </source>
</evidence>
<keyword evidence="16" id="KW-1185">Reference proteome</keyword>
<dbReference type="SMART" id="SM00387">
    <property type="entry name" value="HATPase_c"/>
    <property type="match status" value="1"/>
</dbReference>
<evidence type="ECO:0000259" key="14">
    <source>
        <dbReference type="PROSITE" id="PS50885"/>
    </source>
</evidence>
<dbReference type="InterPro" id="IPR036097">
    <property type="entry name" value="HisK_dim/P_sf"/>
</dbReference>
<comment type="subcellular location">
    <subcellularLocation>
        <location evidence="3">Cell membrane</location>
    </subcellularLocation>
    <subcellularLocation>
        <location evidence="2">Membrane</location>
        <topology evidence="2">Multi-pass membrane protein</topology>
    </subcellularLocation>
</comment>
<dbReference type="STRING" id="1052260.SAMN05660199_02753"/>
<evidence type="ECO:0000256" key="12">
    <source>
        <dbReference type="SAM" id="Phobius"/>
    </source>
</evidence>
<dbReference type="PANTHER" id="PTHR45436">
    <property type="entry name" value="SENSOR HISTIDINE KINASE YKOH"/>
    <property type="match status" value="1"/>
</dbReference>
<dbReference type="SUPFAM" id="SSF55874">
    <property type="entry name" value="ATPase domain of HSP90 chaperone/DNA topoisomerase II/histidine kinase"/>
    <property type="match status" value="1"/>
</dbReference>
<dbReference type="Gene3D" id="1.10.287.130">
    <property type="match status" value="1"/>
</dbReference>
<dbReference type="PRINTS" id="PR00344">
    <property type="entry name" value="BCTRLSENSOR"/>
</dbReference>
<dbReference type="GO" id="GO:0005886">
    <property type="term" value="C:plasma membrane"/>
    <property type="evidence" value="ECO:0007669"/>
    <property type="project" value="UniProtKB-SubCell"/>
</dbReference>
<keyword evidence="8 15" id="KW-0418">Kinase</keyword>
<dbReference type="CDD" id="cd00082">
    <property type="entry name" value="HisKA"/>
    <property type="match status" value="1"/>
</dbReference>
<dbReference type="InterPro" id="IPR003661">
    <property type="entry name" value="HisK_dim/P_dom"/>
</dbReference>
<dbReference type="EC" id="2.7.13.3" evidence="4"/>
<evidence type="ECO:0000256" key="11">
    <source>
        <dbReference type="ARBA" id="ARBA00023136"/>
    </source>
</evidence>
<dbReference type="EMBL" id="FNIR01000008">
    <property type="protein sequence ID" value="SDO88042.1"/>
    <property type="molecule type" value="Genomic_DNA"/>
</dbReference>
<keyword evidence="9 12" id="KW-1133">Transmembrane helix</keyword>
<evidence type="ECO:0000256" key="10">
    <source>
        <dbReference type="ARBA" id="ARBA00023012"/>
    </source>
</evidence>
<dbReference type="GO" id="GO:0000155">
    <property type="term" value="F:phosphorelay sensor kinase activity"/>
    <property type="evidence" value="ECO:0007669"/>
    <property type="project" value="InterPro"/>
</dbReference>
<dbReference type="InterPro" id="IPR050428">
    <property type="entry name" value="TCS_sensor_his_kinase"/>
</dbReference>
<dbReference type="InterPro" id="IPR005467">
    <property type="entry name" value="His_kinase_dom"/>
</dbReference>
<feature type="domain" description="HAMP" evidence="14">
    <location>
        <begin position="87"/>
        <end position="140"/>
    </location>
</feature>
<evidence type="ECO:0000256" key="6">
    <source>
        <dbReference type="ARBA" id="ARBA00022679"/>
    </source>
</evidence>
<dbReference type="PROSITE" id="PS50885">
    <property type="entry name" value="HAMP"/>
    <property type="match status" value="1"/>
</dbReference>
<dbReference type="InterPro" id="IPR003594">
    <property type="entry name" value="HATPase_dom"/>
</dbReference>
<proteinExistence type="predicted"/>
<evidence type="ECO:0000313" key="16">
    <source>
        <dbReference type="Proteomes" id="UP000199088"/>
    </source>
</evidence>
<dbReference type="Pfam" id="PF02518">
    <property type="entry name" value="HATPase_c"/>
    <property type="match status" value="1"/>
</dbReference>
<evidence type="ECO:0000256" key="2">
    <source>
        <dbReference type="ARBA" id="ARBA00004141"/>
    </source>
</evidence>
<dbReference type="InterPro" id="IPR003660">
    <property type="entry name" value="HAMP_dom"/>
</dbReference>
<accession>A0A1H0N5V2</accession>
<evidence type="ECO:0000256" key="8">
    <source>
        <dbReference type="ARBA" id="ARBA00022777"/>
    </source>
</evidence>
<dbReference type="SUPFAM" id="SSF47384">
    <property type="entry name" value="Homodimeric domain of signal transducing histidine kinase"/>
    <property type="match status" value="1"/>
</dbReference>
<evidence type="ECO:0000256" key="3">
    <source>
        <dbReference type="ARBA" id="ARBA00004236"/>
    </source>
</evidence>
<dbReference type="Pfam" id="PF00512">
    <property type="entry name" value="HisKA"/>
    <property type="match status" value="1"/>
</dbReference>
<reference evidence="16" key="1">
    <citation type="submission" date="2016-10" db="EMBL/GenBank/DDBJ databases">
        <authorList>
            <person name="Varghese N."/>
            <person name="Submissions S."/>
        </authorList>
    </citation>
    <scope>NUCLEOTIDE SEQUENCE [LARGE SCALE GENOMIC DNA]</scope>
    <source>
        <strain evidence="16">DSM 45843</strain>
    </source>
</reference>
<feature type="transmembrane region" description="Helical" evidence="12">
    <location>
        <begin position="68"/>
        <end position="88"/>
    </location>
</feature>
<feature type="domain" description="Histidine kinase" evidence="13">
    <location>
        <begin position="148"/>
        <end position="359"/>
    </location>
</feature>
<evidence type="ECO:0000256" key="5">
    <source>
        <dbReference type="ARBA" id="ARBA00022553"/>
    </source>
</evidence>
<evidence type="ECO:0000256" key="1">
    <source>
        <dbReference type="ARBA" id="ARBA00000085"/>
    </source>
</evidence>
<keyword evidence="7 12" id="KW-0812">Transmembrane</keyword>
<keyword evidence="6" id="KW-0808">Transferase</keyword>
<evidence type="ECO:0000256" key="7">
    <source>
        <dbReference type="ARBA" id="ARBA00022692"/>
    </source>
</evidence>
<dbReference type="PROSITE" id="PS50109">
    <property type="entry name" value="HIS_KIN"/>
    <property type="match status" value="1"/>
</dbReference>
<name>A0A1H0N5V2_9ACTN</name>
<evidence type="ECO:0000259" key="13">
    <source>
        <dbReference type="PROSITE" id="PS50109"/>
    </source>
</evidence>
<keyword evidence="5" id="KW-0597">Phosphoprotein</keyword>
<gene>
    <name evidence="15" type="ORF">SAMN05660199_02753</name>
</gene>
<dbReference type="AlphaFoldDB" id="A0A1H0N5V2"/>
<dbReference type="InterPro" id="IPR036890">
    <property type="entry name" value="HATPase_C_sf"/>
</dbReference>
<comment type="catalytic activity">
    <reaction evidence="1">
        <text>ATP + protein L-histidine = ADP + protein N-phospho-L-histidine.</text>
        <dbReference type="EC" id="2.7.13.3"/>
    </reaction>
</comment>
<organism evidence="15 16">
    <name type="scientific">Klenkia soli</name>
    <dbReference type="NCBI Taxonomy" id="1052260"/>
    <lineage>
        <taxon>Bacteria</taxon>
        <taxon>Bacillati</taxon>
        <taxon>Actinomycetota</taxon>
        <taxon>Actinomycetes</taxon>
        <taxon>Geodermatophilales</taxon>
        <taxon>Geodermatophilaceae</taxon>
        <taxon>Klenkia</taxon>
    </lineage>
</organism>
<dbReference type="InterPro" id="IPR004358">
    <property type="entry name" value="Sig_transdc_His_kin-like_C"/>
</dbReference>
<dbReference type="PANTHER" id="PTHR45436:SF15">
    <property type="entry name" value="SENSOR HISTIDINE KINASE CUSS"/>
    <property type="match status" value="1"/>
</dbReference>
<protein>
    <recommendedName>
        <fullName evidence="4">histidine kinase</fullName>
        <ecNumber evidence="4">2.7.13.3</ecNumber>
    </recommendedName>
</protein>
<evidence type="ECO:0000313" key="15">
    <source>
        <dbReference type="EMBL" id="SDO88042.1"/>
    </source>
</evidence>
<evidence type="ECO:0000256" key="9">
    <source>
        <dbReference type="ARBA" id="ARBA00022989"/>
    </source>
</evidence>
<dbReference type="Proteomes" id="UP000199088">
    <property type="component" value="Unassembled WGS sequence"/>
</dbReference>
<dbReference type="RefSeq" id="WP_207500577.1">
    <property type="nucleotide sequence ID" value="NZ_FNIR01000008.1"/>
</dbReference>